<accession>A0AAJ1AHT0</accession>
<evidence type="ECO:0000256" key="7">
    <source>
        <dbReference type="HAMAP-Rule" id="MF_00375"/>
    </source>
</evidence>
<comment type="catalytic activity">
    <reaction evidence="7">
        <text>(S)-4-amino-5-oxopentanoate = 5-aminolevulinate</text>
        <dbReference type="Rhea" id="RHEA:14265"/>
        <dbReference type="ChEBI" id="CHEBI:57501"/>
        <dbReference type="ChEBI" id="CHEBI:356416"/>
        <dbReference type="EC" id="5.4.3.8"/>
    </reaction>
</comment>
<dbReference type="CDD" id="cd00610">
    <property type="entry name" value="OAT_like"/>
    <property type="match status" value="1"/>
</dbReference>
<dbReference type="PANTHER" id="PTHR43713:SF3">
    <property type="entry name" value="GLUTAMATE-1-SEMIALDEHYDE 2,1-AMINOMUTASE 1, CHLOROPLASTIC-RELATED"/>
    <property type="match status" value="1"/>
</dbReference>
<comment type="subunit">
    <text evidence="7">Homodimer.</text>
</comment>
<dbReference type="EC" id="5.4.3.8" evidence="7"/>
<evidence type="ECO:0000313" key="9">
    <source>
        <dbReference type="Proteomes" id="UP001197609"/>
    </source>
</evidence>
<dbReference type="GO" id="GO:0008483">
    <property type="term" value="F:transaminase activity"/>
    <property type="evidence" value="ECO:0007669"/>
    <property type="project" value="InterPro"/>
</dbReference>
<gene>
    <name evidence="7 8" type="primary">hemL</name>
    <name evidence="8" type="ORF">K8G79_01150</name>
</gene>
<dbReference type="GO" id="GO:0030170">
    <property type="term" value="F:pyridoxal phosphate binding"/>
    <property type="evidence" value="ECO:0007669"/>
    <property type="project" value="InterPro"/>
</dbReference>
<name>A0AAJ1AHT0_9BACT</name>
<dbReference type="FunFam" id="3.40.640.10:FF:000021">
    <property type="entry name" value="Glutamate-1-semialdehyde 2,1-aminomutase"/>
    <property type="match status" value="1"/>
</dbReference>
<comment type="caution">
    <text evidence="8">The sequence shown here is derived from an EMBL/GenBank/DDBJ whole genome shotgun (WGS) entry which is preliminary data.</text>
</comment>
<dbReference type="PROSITE" id="PS00600">
    <property type="entry name" value="AA_TRANSFER_CLASS_3"/>
    <property type="match status" value="1"/>
</dbReference>
<evidence type="ECO:0000256" key="5">
    <source>
        <dbReference type="ARBA" id="ARBA00023235"/>
    </source>
</evidence>
<protein>
    <recommendedName>
        <fullName evidence="7">Glutamate-1-semialdehyde 2,1-aminomutase</fullName>
        <shortName evidence="7">GSA</shortName>
        <ecNumber evidence="7">5.4.3.8</ecNumber>
    </recommendedName>
    <alternativeName>
        <fullName evidence="7">Glutamate-1-semialdehyde aminotransferase</fullName>
        <shortName evidence="7">GSA-AT</shortName>
    </alternativeName>
</protein>
<dbReference type="NCBIfam" id="NF000818">
    <property type="entry name" value="PRK00062.1"/>
    <property type="match status" value="1"/>
</dbReference>
<keyword evidence="7" id="KW-0963">Cytoplasm</keyword>
<dbReference type="InterPro" id="IPR004639">
    <property type="entry name" value="4pyrrol_synth_GluAld_NH2Trfase"/>
</dbReference>
<dbReference type="PANTHER" id="PTHR43713">
    <property type="entry name" value="GLUTAMATE-1-SEMIALDEHYDE 2,1-AMINOMUTASE"/>
    <property type="match status" value="1"/>
</dbReference>
<evidence type="ECO:0000256" key="6">
    <source>
        <dbReference type="ARBA" id="ARBA00023244"/>
    </source>
</evidence>
<keyword evidence="6 7" id="KW-0627">Porphyrin biosynthesis</keyword>
<proteinExistence type="inferred from homology"/>
<dbReference type="GO" id="GO:0006782">
    <property type="term" value="P:protoporphyrinogen IX biosynthetic process"/>
    <property type="evidence" value="ECO:0007669"/>
    <property type="project" value="UniProtKB-UniRule"/>
</dbReference>
<dbReference type="Gene3D" id="3.90.1150.10">
    <property type="entry name" value="Aspartate Aminotransferase, domain 1"/>
    <property type="match status" value="1"/>
</dbReference>
<sequence length="441" mass="46978">MTNAPVRRTQTGPRSKALFEEAALLMPGGVNSPVRAFKAVGGQPVVIERAHGCRLDDVDGHSYIDYVGSWGPMIVGHAHPAIVKAIQEAAALGVSYGAPTPWEATLARMVVEAIPSIELVRFVNSGTEATMSAIRLARGVTGRNRIVKFEGCYHGHADSLLVKAGSGAMTFGVPDSLGVPPDLARLTIALPYNDSDAVRAAFQSVGTEIACVIVEPVVGNMGVVPPKPEFLTALREITAAYGSLLIFDEVMTGFRLGKGGAQALYGIRPDLTCLGKIIGGGLPVGAYGGPRSIMEQVAPLGPVYQAGTLSGNPLAMRAGIETLRLLDEPGFYERLEAKGEQLEAGLRELALQEGIALQCQRVGSMWTAFFAEQPVINYQTARAADTDRYAAFFWAMLERGIYLPPSQFEAAFLSDAHTDADIETTLLAAKDALATLRCRQH</sequence>
<dbReference type="EMBL" id="JAIOIU010000016">
    <property type="protein sequence ID" value="MBZ0158751.1"/>
    <property type="molecule type" value="Genomic_DNA"/>
</dbReference>
<dbReference type="Gene3D" id="3.40.640.10">
    <property type="entry name" value="Type I PLP-dependent aspartate aminotransferase-like (Major domain)"/>
    <property type="match status" value="1"/>
</dbReference>
<evidence type="ECO:0000256" key="3">
    <source>
        <dbReference type="ARBA" id="ARBA00008981"/>
    </source>
</evidence>
<feature type="modified residue" description="N6-(pyridoxal phosphate)lysine" evidence="7">
    <location>
        <position position="276"/>
    </location>
</feature>
<comment type="similarity">
    <text evidence="3 7">Belongs to the class-III pyridoxal-phosphate-dependent aminotransferase family. HemL subfamily.</text>
</comment>
<keyword evidence="5 7" id="KW-0413">Isomerase</keyword>
<dbReference type="InterPro" id="IPR015424">
    <property type="entry name" value="PyrdxlP-dep_Trfase"/>
</dbReference>
<organism evidence="8 9">
    <name type="scientific">Candidatus Methylomirabilis tolerans</name>
    <dbReference type="NCBI Taxonomy" id="3123416"/>
    <lineage>
        <taxon>Bacteria</taxon>
        <taxon>Candidatus Methylomirabilota</taxon>
        <taxon>Candidatus Methylomirabilia</taxon>
        <taxon>Candidatus Methylomirabilales</taxon>
        <taxon>Candidatus Methylomirabilaceae</taxon>
        <taxon>Candidatus Methylomirabilis</taxon>
    </lineage>
</organism>
<dbReference type="GO" id="GO:0042286">
    <property type="term" value="F:glutamate-1-semialdehyde 2,1-aminomutase activity"/>
    <property type="evidence" value="ECO:0007669"/>
    <property type="project" value="UniProtKB-UniRule"/>
</dbReference>
<comment type="subcellular location">
    <subcellularLocation>
        <location evidence="7">Cytoplasm</location>
    </subcellularLocation>
</comment>
<dbReference type="Proteomes" id="UP001197609">
    <property type="component" value="Unassembled WGS sequence"/>
</dbReference>
<evidence type="ECO:0000313" key="8">
    <source>
        <dbReference type="EMBL" id="MBZ0158751.1"/>
    </source>
</evidence>
<dbReference type="InterPro" id="IPR015422">
    <property type="entry name" value="PyrdxlP-dep_Trfase_small"/>
</dbReference>
<dbReference type="InterPro" id="IPR005814">
    <property type="entry name" value="Aminotrans_3"/>
</dbReference>
<dbReference type="InterPro" id="IPR015421">
    <property type="entry name" value="PyrdxlP-dep_Trfase_major"/>
</dbReference>
<reference evidence="8 9" key="1">
    <citation type="journal article" date="2021" name="bioRxiv">
        <title>Unraveling nitrogen, sulfur and carbon metabolic pathways and microbial community transcriptional responses to substrate deprivation and toxicity stresses in a bioreactor mimicking anoxic brackish coastal sediment conditions.</title>
        <authorList>
            <person name="Martins P.D."/>
            <person name="Echeveste M.J."/>
            <person name="Arshad A."/>
            <person name="Kurth J."/>
            <person name="Ouboter H."/>
            <person name="Jetten M.S.M."/>
            <person name="Welte C.U."/>
        </authorList>
    </citation>
    <scope>NUCLEOTIDE SEQUENCE [LARGE SCALE GENOMIC DNA]</scope>
    <source>
        <strain evidence="8">MAG_38</strain>
    </source>
</reference>
<comment type="pathway">
    <text evidence="2">Porphyrin-containing compound metabolism; protoporphyrin-IX biosynthesis; 5-aminolevulinate from L-glutamyl-tRNA(Glu): step 2/2.</text>
</comment>
<evidence type="ECO:0000256" key="1">
    <source>
        <dbReference type="ARBA" id="ARBA00001933"/>
    </source>
</evidence>
<dbReference type="NCBIfam" id="TIGR00713">
    <property type="entry name" value="hemL"/>
    <property type="match status" value="1"/>
</dbReference>
<dbReference type="HAMAP" id="MF_00375">
    <property type="entry name" value="HemL_aminotrans_3"/>
    <property type="match status" value="1"/>
</dbReference>
<keyword evidence="4 7" id="KW-0663">Pyridoxal phosphate</keyword>
<evidence type="ECO:0000256" key="2">
    <source>
        <dbReference type="ARBA" id="ARBA00004819"/>
    </source>
</evidence>
<comment type="cofactor">
    <cofactor evidence="1 7">
        <name>pyridoxal 5'-phosphate</name>
        <dbReference type="ChEBI" id="CHEBI:597326"/>
    </cofactor>
</comment>
<dbReference type="Pfam" id="PF00202">
    <property type="entry name" value="Aminotran_3"/>
    <property type="match status" value="1"/>
</dbReference>
<dbReference type="AlphaFoldDB" id="A0AAJ1AHT0"/>
<dbReference type="InterPro" id="IPR049704">
    <property type="entry name" value="Aminotrans_3_PPA_site"/>
</dbReference>
<dbReference type="SUPFAM" id="SSF53383">
    <property type="entry name" value="PLP-dependent transferases"/>
    <property type="match status" value="1"/>
</dbReference>
<evidence type="ECO:0000256" key="4">
    <source>
        <dbReference type="ARBA" id="ARBA00022898"/>
    </source>
</evidence>
<dbReference type="GO" id="GO:0005737">
    <property type="term" value="C:cytoplasm"/>
    <property type="evidence" value="ECO:0007669"/>
    <property type="project" value="UniProtKB-SubCell"/>
</dbReference>